<evidence type="ECO:0000313" key="13">
    <source>
        <dbReference type="Proteomes" id="UP001634747"/>
    </source>
</evidence>
<dbReference type="GO" id="GO:0004134">
    <property type="term" value="F:4-alpha-glucanotransferase activity"/>
    <property type="evidence" value="ECO:0007669"/>
    <property type="project" value="UniProtKB-EC"/>
</dbReference>
<reference evidence="12 13" key="1">
    <citation type="submission" date="2024-12" db="EMBL/GenBank/DDBJ databases">
        <authorList>
            <person name="Lee Y."/>
        </authorList>
    </citation>
    <scope>NUCLEOTIDE SEQUENCE [LARGE SCALE GENOMIC DNA]</scope>
    <source>
        <strain evidence="12 13">03SUJ4</strain>
    </source>
</reference>
<dbReference type="Gene3D" id="3.20.20.80">
    <property type="entry name" value="Glycosidases"/>
    <property type="match status" value="1"/>
</dbReference>
<comment type="similarity">
    <text evidence="2 10">Belongs to the disproportionating enzyme family.</text>
</comment>
<feature type="compositionally biased region" description="Basic and acidic residues" evidence="11">
    <location>
        <begin position="537"/>
        <end position="553"/>
    </location>
</feature>
<proteinExistence type="inferred from homology"/>
<dbReference type="EC" id="2.4.1.25" evidence="3 10"/>
<dbReference type="InterPro" id="IPR003385">
    <property type="entry name" value="Glyco_hydro_77"/>
</dbReference>
<gene>
    <name evidence="12" type="primary">malQ</name>
    <name evidence="12" type="ORF">ACK2TP_07465</name>
</gene>
<protein>
    <recommendedName>
        <fullName evidence="4 10">4-alpha-glucanotransferase</fullName>
        <ecNumber evidence="3 10">2.4.1.25</ecNumber>
    </recommendedName>
    <alternativeName>
        <fullName evidence="8 10">Amylomaltase</fullName>
    </alternativeName>
    <alternativeName>
        <fullName evidence="9 10">Disproportionating enzyme</fullName>
    </alternativeName>
</protein>
<feature type="region of interest" description="Disordered" evidence="11">
    <location>
        <begin position="528"/>
        <end position="560"/>
    </location>
</feature>
<dbReference type="NCBIfam" id="NF011080">
    <property type="entry name" value="PRK14508.1-3"/>
    <property type="match status" value="1"/>
</dbReference>
<evidence type="ECO:0000256" key="8">
    <source>
        <dbReference type="ARBA" id="ARBA00031423"/>
    </source>
</evidence>
<evidence type="ECO:0000256" key="4">
    <source>
        <dbReference type="ARBA" id="ARBA00020295"/>
    </source>
</evidence>
<keyword evidence="5 10" id="KW-0328">Glycosyltransferase</keyword>
<evidence type="ECO:0000256" key="5">
    <source>
        <dbReference type="ARBA" id="ARBA00022676"/>
    </source>
</evidence>
<dbReference type="PANTHER" id="PTHR32438:SF5">
    <property type="entry name" value="4-ALPHA-GLUCANOTRANSFERASE DPE1, CHLOROPLASTIC_AMYLOPLASTIC"/>
    <property type="match status" value="1"/>
</dbReference>
<evidence type="ECO:0000256" key="2">
    <source>
        <dbReference type="ARBA" id="ARBA00005684"/>
    </source>
</evidence>
<keyword evidence="6 10" id="KW-0808">Transferase</keyword>
<dbReference type="SUPFAM" id="SSF51445">
    <property type="entry name" value="(Trans)glycosidases"/>
    <property type="match status" value="1"/>
</dbReference>
<evidence type="ECO:0000256" key="1">
    <source>
        <dbReference type="ARBA" id="ARBA00000439"/>
    </source>
</evidence>
<evidence type="ECO:0000256" key="10">
    <source>
        <dbReference type="RuleBase" id="RU361207"/>
    </source>
</evidence>
<accession>A0ABW9KIH3</accession>
<dbReference type="NCBIfam" id="NF011079">
    <property type="entry name" value="PRK14508.1-2"/>
    <property type="match status" value="1"/>
</dbReference>
<evidence type="ECO:0000256" key="9">
    <source>
        <dbReference type="ARBA" id="ARBA00031501"/>
    </source>
</evidence>
<evidence type="ECO:0000313" key="12">
    <source>
        <dbReference type="EMBL" id="MFN2975597.1"/>
    </source>
</evidence>
<evidence type="ECO:0000256" key="6">
    <source>
        <dbReference type="ARBA" id="ARBA00022679"/>
    </source>
</evidence>
<dbReference type="EMBL" id="JBJYXY010000001">
    <property type="protein sequence ID" value="MFN2975597.1"/>
    <property type="molecule type" value="Genomic_DNA"/>
</dbReference>
<evidence type="ECO:0000256" key="11">
    <source>
        <dbReference type="SAM" id="MobiDB-lite"/>
    </source>
</evidence>
<dbReference type="NCBIfam" id="TIGR00217">
    <property type="entry name" value="malQ"/>
    <property type="match status" value="1"/>
</dbReference>
<name>A0ABW9KIH3_9BACT</name>
<evidence type="ECO:0000256" key="3">
    <source>
        <dbReference type="ARBA" id="ARBA00012560"/>
    </source>
</evidence>
<organism evidence="12 13">
    <name type="scientific">Terriglobus aquaticus</name>
    <dbReference type="NCBI Taxonomy" id="940139"/>
    <lineage>
        <taxon>Bacteria</taxon>
        <taxon>Pseudomonadati</taxon>
        <taxon>Acidobacteriota</taxon>
        <taxon>Terriglobia</taxon>
        <taxon>Terriglobales</taxon>
        <taxon>Acidobacteriaceae</taxon>
        <taxon>Terriglobus</taxon>
    </lineage>
</organism>
<keyword evidence="13" id="KW-1185">Reference proteome</keyword>
<dbReference type="RefSeq" id="WP_317889806.1">
    <property type="nucleotide sequence ID" value="NZ_BAABBH010000001.1"/>
</dbReference>
<dbReference type="InterPro" id="IPR017853">
    <property type="entry name" value="GH"/>
</dbReference>
<sequence>MSGPAFLRRACHFRRLPLLSPLRRHRMEQMVSERLSGVLVHVTSLPSNGGIGDFGPAAYGLIDWLASAKQRVWQVLPLNPVGYGNSPYSAISAFAGNPLLISLDTLQEQGWLAAEDCANLPGSDGNVDFAQVTERKLPLVEEAARRFLKQSTGEVCERYNSFRERNDYWLTDYARYVVIRRENEYKHWLDWPAGLSQHDAEALTAFDAEHADALNTEYAIQFLFQEQWSALRAFAMSRDVRIMGDMAIFVSYDSADVWANRELFELDEEAKPTAVSGVPPDYFSATGQRWGNPLYRWRYMEQHGFDWWVDRVKRQLDLYDLLRLDHFRGFEAYWRIPAAEETALNGEWVEAPGYALFDRLKSTLGGSLPFIAEDLGVITDKVEKLRNDFDMPGMRVLQFGFAGRGAHLHLPHKHTTNMVVYTGTHDNNTTLGWWREAEETDRNNLLTYVGPLAHENDVVWSMIRLAERSVAAICLIPLQDLLHLGSEGRMNTPSVPENNWTWRYAPEALHPDIALQLRHVTEQCDRDSYVPEEMEEQSAKEGDEAKEKQRSETDAVSVAA</sequence>
<comment type="catalytic activity">
    <reaction evidence="1 10">
        <text>Transfers a segment of a (1-&gt;4)-alpha-D-glucan to a new position in an acceptor, which may be glucose or a (1-&gt;4)-alpha-D-glucan.</text>
        <dbReference type="EC" id="2.4.1.25"/>
    </reaction>
</comment>
<dbReference type="Pfam" id="PF02446">
    <property type="entry name" value="Glyco_hydro_77"/>
    <property type="match status" value="1"/>
</dbReference>
<dbReference type="Proteomes" id="UP001634747">
    <property type="component" value="Unassembled WGS sequence"/>
</dbReference>
<dbReference type="PANTHER" id="PTHR32438">
    <property type="entry name" value="4-ALPHA-GLUCANOTRANSFERASE DPE1, CHLOROPLASTIC/AMYLOPLASTIC"/>
    <property type="match status" value="1"/>
</dbReference>
<comment type="caution">
    <text evidence="12">The sequence shown here is derived from an EMBL/GenBank/DDBJ whole genome shotgun (WGS) entry which is preliminary data.</text>
</comment>
<keyword evidence="7 10" id="KW-0119">Carbohydrate metabolism</keyword>
<evidence type="ECO:0000256" key="7">
    <source>
        <dbReference type="ARBA" id="ARBA00023277"/>
    </source>
</evidence>